<feature type="domain" description="HTH marR-type" evidence="2">
    <location>
        <begin position="20"/>
        <end position="117"/>
    </location>
</feature>
<evidence type="ECO:0000313" key="4">
    <source>
        <dbReference type="Proteomes" id="UP001221328"/>
    </source>
</evidence>
<evidence type="ECO:0000256" key="1">
    <source>
        <dbReference type="SAM" id="MobiDB-lite"/>
    </source>
</evidence>
<organism evidence="3 4">
    <name type="scientific">Streptomyces gilvifuscus</name>
    <dbReference type="NCBI Taxonomy" id="1550617"/>
    <lineage>
        <taxon>Bacteria</taxon>
        <taxon>Bacillati</taxon>
        <taxon>Actinomycetota</taxon>
        <taxon>Actinomycetes</taxon>
        <taxon>Kitasatosporales</taxon>
        <taxon>Streptomycetaceae</taxon>
        <taxon>Streptomyces</taxon>
    </lineage>
</organism>
<dbReference type="Gene3D" id="1.10.10.10">
    <property type="entry name" value="Winged helix-like DNA-binding domain superfamily/Winged helix DNA-binding domain"/>
    <property type="match status" value="1"/>
</dbReference>
<feature type="region of interest" description="Disordered" evidence="1">
    <location>
        <begin position="1"/>
        <end position="22"/>
    </location>
</feature>
<keyword evidence="4" id="KW-1185">Reference proteome</keyword>
<protein>
    <submittedName>
        <fullName evidence="3">Transcriptional regulator</fullName>
    </submittedName>
</protein>
<sequence>MSVEDSTATQDDQEELHPTHALDDTVHQRVRLGVLTVAREADRVEFGFLKKQLAVTDGNLSRHLKVLEESGMITVEKGYAGRRPRTWVTLTREGAQALDAELRALRALVLRLESPRSVPGTPDA</sequence>
<gene>
    <name evidence="3" type="ORF">PO587_22435</name>
</gene>
<accession>A0ABT5FXR4</accession>
<dbReference type="InterPro" id="IPR027395">
    <property type="entry name" value="WH_DNA-bd_dom"/>
</dbReference>
<dbReference type="Proteomes" id="UP001221328">
    <property type="component" value="Unassembled WGS sequence"/>
</dbReference>
<dbReference type="SUPFAM" id="SSF46785">
    <property type="entry name" value="Winged helix' DNA-binding domain"/>
    <property type="match status" value="1"/>
</dbReference>
<dbReference type="InterPro" id="IPR036388">
    <property type="entry name" value="WH-like_DNA-bd_sf"/>
</dbReference>
<dbReference type="Pfam" id="PF13601">
    <property type="entry name" value="HTH_34"/>
    <property type="match status" value="1"/>
</dbReference>
<dbReference type="InterPro" id="IPR000835">
    <property type="entry name" value="HTH_MarR-typ"/>
</dbReference>
<name>A0ABT5FXR4_9ACTN</name>
<comment type="caution">
    <text evidence="3">The sequence shown here is derived from an EMBL/GenBank/DDBJ whole genome shotgun (WGS) entry which is preliminary data.</text>
</comment>
<feature type="compositionally biased region" description="Polar residues" evidence="1">
    <location>
        <begin position="1"/>
        <end position="10"/>
    </location>
</feature>
<dbReference type="RefSeq" id="WP_200704255.1">
    <property type="nucleotide sequence ID" value="NZ_JAQOSK010000009.1"/>
</dbReference>
<dbReference type="EMBL" id="JAQOSK010000009">
    <property type="protein sequence ID" value="MDC2957226.1"/>
    <property type="molecule type" value="Genomic_DNA"/>
</dbReference>
<evidence type="ECO:0000259" key="2">
    <source>
        <dbReference type="SMART" id="SM00347"/>
    </source>
</evidence>
<dbReference type="PANTHER" id="PTHR37318">
    <property type="entry name" value="BSL7504 PROTEIN"/>
    <property type="match status" value="1"/>
</dbReference>
<proteinExistence type="predicted"/>
<dbReference type="SMART" id="SM00347">
    <property type="entry name" value="HTH_MARR"/>
    <property type="match status" value="1"/>
</dbReference>
<evidence type="ECO:0000313" key="3">
    <source>
        <dbReference type="EMBL" id="MDC2957226.1"/>
    </source>
</evidence>
<dbReference type="InterPro" id="IPR036390">
    <property type="entry name" value="WH_DNA-bd_sf"/>
</dbReference>
<dbReference type="PANTHER" id="PTHR37318:SF1">
    <property type="entry name" value="BSL7504 PROTEIN"/>
    <property type="match status" value="1"/>
</dbReference>
<reference evidence="3 4" key="1">
    <citation type="journal article" date="2015" name="Int. J. Syst. Evol. Microbiol.">
        <title>Streptomyces gilvifuscus sp. nov., an actinomycete that produces antibacterial compounds isolated from soil.</title>
        <authorList>
            <person name="Nguyen T.M."/>
            <person name="Kim J."/>
        </authorList>
    </citation>
    <scope>NUCLEOTIDE SEQUENCE [LARGE SCALE GENOMIC DNA]</scope>
    <source>
        <strain evidence="3 4">T113</strain>
    </source>
</reference>